<dbReference type="InterPro" id="IPR003593">
    <property type="entry name" value="AAA+_ATPase"/>
</dbReference>
<dbReference type="SUPFAM" id="SSF90123">
    <property type="entry name" value="ABC transporter transmembrane region"/>
    <property type="match status" value="1"/>
</dbReference>
<protein>
    <submittedName>
        <fullName evidence="12">ATP-binding cassette domain-containing protein</fullName>
    </submittedName>
    <submittedName>
        <fullName evidence="13">Lactococcin-G-processing and transport ATP-binding protein LagD</fullName>
        <ecNumber evidence="13">3.4.22.-</ecNumber>
    </submittedName>
</protein>
<dbReference type="InterPro" id="IPR003439">
    <property type="entry name" value="ABC_transporter-like_ATP-bd"/>
</dbReference>
<evidence type="ECO:0000259" key="10">
    <source>
        <dbReference type="PROSITE" id="PS50929"/>
    </source>
</evidence>
<keyword evidence="15" id="KW-1185">Reference proteome</keyword>
<organism evidence="13 14">
    <name type="scientific">Serratia rubidaea</name>
    <name type="common">Serratia marinorubra</name>
    <dbReference type="NCBI Taxonomy" id="61652"/>
    <lineage>
        <taxon>Bacteria</taxon>
        <taxon>Pseudomonadati</taxon>
        <taxon>Pseudomonadota</taxon>
        <taxon>Gammaproteobacteria</taxon>
        <taxon>Enterobacterales</taxon>
        <taxon>Yersiniaceae</taxon>
        <taxon>Serratia</taxon>
    </lineage>
</organism>
<evidence type="ECO:0000259" key="11">
    <source>
        <dbReference type="PROSITE" id="PS50990"/>
    </source>
</evidence>
<dbReference type="InterPro" id="IPR005074">
    <property type="entry name" value="Peptidase_C39"/>
</dbReference>
<evidence type="ECO:0000256" key="5">
    <source>
        <dbReference type="ARBA" id="ARBA00022840"/>
    </source>
</evidence>
<sequence length="714" mass="79108">MEKIIPTQVFQSETNECGLACIAMLAETQGIDAPLEELRTRFPASQHGMSLATLTTILGELAIPAYPVSFEHQELAELPLPAILHYGASHYVLLAYRKGNHVCVMNPAIGQQLLPLEALKQEISGYALVLDHETPPDAAALAGVKRSQRFSALECMSMRETSRLPGIYRLMTLAFLISLTLFIMPVMVSSAINDVFSSAGETDFPYFYYLLAFVISTSLAFGVRLITERFIKRFVVLNSVAGFSRLLANSLNFFDKRAPGEIFSRFANWQSAAGQKIELDNGLRTDWIVGAIALGVMCYMSPLLALVSVVGVTMMGLVSVWAIYRDRYYTQLLQEKSAEQSDFILETIQGFSTIKSAGLASIRKGAFAQYALSLFTCRQKQKIYEQIKGSIYQLIGSLEMVFFMLLALPLLKSGALSLGEFFAYSFVREIFTSYITKIFFAILQKNQLHVIDKRARDLFPADAETASMPAAVPPFARSLVYHNIVFAYDAQQPVLQDLSFSLRRGESIAIVGESGAGKSTLLKVMCGLMPPQQGEIAVDDEPIDYRQAHALFFLQSQEDILFNASVLQNITLFDEDFDEGRRARIEHSLRGLNLEPAIARLPGGMNALIRESHAGLSLGQRQRLLLARAMYSDSPILVLDEPTANLDEETAQQVMDTLLAHCREQGKTLITVTHSESVLPKFDRVYRITEGRIAAMTPSTVRPIPSATLCGEVC</sequence>
<dbReference type="Proteomes" id="UP000281904">
    <property type="component" value="Chromosome"/>
</dbReference>
<proteinExistence type="predicted"/>
<feature type="domain" description="Peptidase C39" evidence="11">
    <location>
        <begin position="11"/>
        <end position="130"/>
    </location>
</feature>
<dbReference type="Gene3D" id="3.90.70.10">
    <property type="entry name" value="Cysteine proteinases"/>
    <property type="match status" value="1"/>
</dbReference>
<evidence type="ECO:0000256" key="3">
    <source>
        <dbReference type="ARBA" id="ARBA00022741"/>
    </source>
</evidence>
<dbReference type="GO" id="GO:0006508">
    <property type="term" value="P:proteolysis"/>
    <property type="evidence" value="ECO:0007669"/>
    <property type="project" value="InterPro"/>
</dbReference>
<dbReference type="Pfam" id="PF03412">
    <property type="entry name" value="Peptidase_C39"/>
    <property type="match status" value="1"/>
</dbReference>
<evidence type="ECO:0000313" key="14">
    <source>
        <dbReference type="Proteomes" id="UP000281904"/>
    </source>
</evidence>
<feature type="transmembrane region" description="Helical" evidence="8">
    <location>
        <begin position="234"/>
        <end position="254"/>
    </location>
</feature>
<name>A0A3S4WV12_SERRU</name>
<dbReference type="GO" id="GO:0005524">
    <property type="term" value="F:ATP binding"/>
    <property type="evidence" value="ECO:0007669"/>
    <property type="project" value="UniProtKB-KW"/>
</dbReference>
<dbReference type="InterPro" id="IPR039421">
    <property type="entry name" value="Type_1_exporter"/>
</dbReference>
<keyword evidence="3" id="KW-0547">Nucleotide-binding</keyword>
<evidence type="ECO:0000256" key="8">
    <source>
        <dbReference type="SAM" id="Phobius"/>
    </source>
</evidence>
<evidence type="ECO:0000256" key="7">
    <source>
        <dbReference type="ARBA" id="ARBA00023136"/>
    </source>
</evidence>
<feature type="transmembrane region" description="Helical" evidence="8">
    <location>
        <begin position="391"/>
        <end position="411"/>
    </location>
</feature>
<dbReference type="EMBL" id="LR134493">
    <property type="protein sequence ID" value="VEI66115.1"/>
    <property type="molecule type" value="Genomic_DNA"/>
</dbReference>
<dbReference type="PROSITE" id="PS00211">
    <property type="entry name" value="ABC_TRANSPORTER_1"/>
    <property type="match status" value="1"/>
</dbReference>
<dbReference type="RefSeq" id="WP_126531546.1">
    <property type="nucleotide sequence ID" value="NZ_JADULK010000017.1"/>
</dbReference>
<dbReference type="PROSITE" id="PS50990">
    <property type="entry name" value="PEPTIDASE_C39"/>
    <property type="match status" value="1"/>
</dbReference>
<feature type="domain" description="ABC transmembrane type-1" evidence="10">
    <location>
        <begin position="173"/>
        <end position="447"/>
    </location>
</feature>
<reference evidence="12 15" key="2">
    <citation type="submission" date="2020-11" db="EMBL/GenBank/DDBJ databases">
        <title>Enhanced detection system for hospital associated transmission using whole genome sequencing surveillance.</title>
        <authorList>
            <person name="Harrison L.H."/>
            <person name="Van Tyne D."/>
            <person name="Marsh J.W."/>
            <person name="Griffith M.P."/>
            <person name="Snyder D.J."/>
            <person name="Cooper V.S."/>
            <person name="Mustapha M."/>
        </authorList>
    </citation>
    <scope>NUCLEOTIDE SEQUENCE [LARGE SCALE GENOMIC DNA]</scope>
    <source>
        <strain evidence="12 15">SER00230</strain>
    </source>
</reference>
<dbReference type="GO" id="GO:0015421">
    <property type="term" value="F:ABC-type oligopeptide transporter activity"/>
    <property type="evidence" value="ECO:0007669"/>
    <property type="project" value="TreeGrafter"/>
</dbReference>
<dbReference type="InterPro" id="IPR011527">
    <property type="entry name" value="ABC1_TM_dom"/>
</dbReference>
<dbReference type="AlphaFoldDB" id="A0A3S4WV12"/>
<dbReference type="PROSITE" id="PS50929">
    <property type="entry name" value="ABC_TM1F"/>
    <property type="match status" value="1"/>
</dbReference>
<dbReference type="SMART" id="SM00382">
    <property type="entry name" value="AAA"/>
    <property type="match status" value="1"/>
</dbReference>
<dbReference type="PROSITE" id="PS50893">
    <property type="entry name" value="ABC_TRANSPORTER_2"/>
    <property type="match status" value="1"/>
</dbReference>
<evidence type="ECO:0000313" key="12">
    <source>
        <dbReference type="EMBL" id="MBH1932361.1"/>
    </source>
</evidence>
<feature type="transmembrane region" description="Helical" evidence="8">
    <location>
        <begin position="166"/>
        <end position="186"/>
    </location>
</feature>
<feature type="transmembrane region" description="Helical" evidence="8">
    <location>
        <begin position="206"/>
        <end position="227"/>
    </location>
</feature>
<keyword evidence="6 8" id="KW-1133">Transmembrane helix</keyword>
<dbReference type="EMBL" id="JADULK010000017">
    <property type="protein sequence ID" value="MBH1932361.1"/>
    <property type="molecule type" value="Genomic_DNA"/>
</dbReference>
<comment type="subcellular location">
    <subcellularLocation>
        <location evidence="1">Cell membrane</location>
        <topology evidence="1">Multi-pass membrane protein</topology>
    </subcellularLocation>
</comment>
<dbReference type="InterPro" id="IPR036640">
    <property type="entry name" value="ABC1_TM_sf"/>
</dbReference>
<evidence type="ECO:0000256" key="1">
    <source>
        <dbReference type="ARBA" id="ARBA00004651"/>
    </source>
</evidence>
<dbReference type="SUPFAM" id="SSF52540">
    <property type="entry name" value="P-loop containing nucleoside triphosphate hydrolases"/>
    <property type="match status" value="1"/>
</dbReference>
<dbReference type="Proteomes" id="UP000624159">
    <property type="component" value="Unassembled WGS sequence"/>
</dbReference>
<gene>
    <name evidence="13" type="primary">lagD</name>
    <name evidence="12" type="ORF">I5U13_22140</name>
    <name evidence="13" type="ORF">NCTC10036_02533</name>
</gene>
<keyword evidence="4 13" id="KW-0378">Hydrolase</keyword>
<dbReference type="InterPro" id="IPR027417">
    <property type="entry name" value="P-loop_NTPase"/>
</dbReference>
<evidence type="ECO:0000256" key="4">
    <source>
        <dbReference type="ARBA" id="ARBA00022801"/>
    </source>
</evidence>
<dbReference type="GO" id="GO:0005886">
    <property type="term" value="C:plasma membrane"/>
    <property type="evidence" value="ECO:0007669"/>
    <property type="project" value="UniProtKB-SubCell"/>
</dbReference>
<dbReference type="Pfam" id="PF00005">
    <property type="entry name" value="ABC_tran"/>
    <property type="match status" value="1"/>
</dbReference>
<keyword evidence="5 13" id="KW-0067">ATP-binding</keyword>
<accession>A0A3S4WV12</accession>
<feature type="transmembrane region" description="Helical" evidence="8">
    <location>
        <begin position="303"/>
        <end position="324"/>
    </location>
</feature>
<evidence type="ECO:0000256" key="6">
    <source>
        <dbReference type="ARBA" id="ARBA00022989"/>
    </source>
</evidence>
<keyword evidence="7 8" id="KW-0472">Membrane</keyword>
<evidence type="ECO:0000313" key="13">
    <source>
        <dbReference type="EMBL" id="VEI66115.1"/>
    </source>
</evidence>
<feature type="domain" description="ABC transporter" evidence="9">
    <location>
        <begin position="479"/>
        <end position="713"/>
    </location>
</feature>
<dbReference type="Pfam" id="PF00664">
    <property type="entry name" value="ABC_membrane"/>
    <property type="match status" value="1"/>
</dbReference>
<keyword evidence="2 8" id="KW-0812">Transmembrane</keyword>
<dbReference type="InterPro" id="IPR017871">
    <property type="entry name" value="ABC_transporter-like_CS"/>
</dbReference>
<feature type="transmembrane region" description="Helical" evidence="8">
    <location>
        <begin position="423"/>
        <end position="443"/>
    </location>
</feature>
<evidence type="ECO:0000256" key="2">
    <source>
        <dbReference type="ARBA" id="ARBA00022692"/>
    </source>
</evidence>
<dbReference type="PANTHER" id="PTHR43394">
    <property type="entry name" value="ATP-DEPENDENT PERMEASE MDL1, MITOCHONDRIAL"/>
    <property type="match status" value="1"/>
</dbReference>
<evidence type="ECO:0000313" key="15">
    <source>
        <dbReference type="Proteomes" id="UP000624159"/>
    </source>
</evidence>
<dbReference type="CDD" id="cd03228">
    <property type="entry name" value="ABCC_MRP_Like"/>
    <property type="match status" value="1"/>
</dbReference>
<reference evidence="13 14" key="1">
    <citation type="submission" date="2018-12" db="EMBL/GenBank/DDBJ databases">
        <authorList>
            <consortium name="Pathogen Informatics"/>
        </authorList>
    </citation>
    <scope>NUCLEOTIDE SEQUENCE [LARGE SCALE GENOMIC DNA]</scope>
    <source>
        <strain evidence="13 14">NCTC10036</strain>
    </source>
</reference>
<dbReference type="PANTHER" id="PTHR43394:SF1">
    <property type="entry name" value="ATP-BINDING CASSETTE SUB-FAMILY B MEMBER 10, MITOCHONDRIAL"/>
    <property type="match status" value="1"/>
</dbReference>
<dbReference type="Gene3D" id="1.20.1560.10">
    <property type="entry name" value="ABC transporter type 1, transmembrane domain"/>
    <property type="match status" value="1"/>
</dbReference>
<evidence type="ECO:0000259" key="9">
    <source>
        <dbReference type="PROSITE" id="PS50893"/>
    </source>
</evidence>
<dbReference type="EC" id="3.4.22.-" evidence="13"/>
<dbReference type="Gene3D" id="3.40.50.300">
    <property type="entry name" value="P-loop containing nucleotide triphosphate hydrolases"/>
    <property type="match status" value="1"/>
</dbReference>
<dbReference type="GO" id="GO:0016887">
    <property type="term" value="F:ATP hydrolysis activity"/>
    <property type="evidence" value="ECO:0007669"/>
    <property type="project" value="InterPro"/>
</dbReference>
<dbReference type="GO" id="GO:0008233">
    <property type="term" value="F:peptidase activity"/>
    <property type="evidence" value="ECO:0007669"/>
    <property type="project" value="InterPro"/>
</dbReference>